<keyword evidence="2" id="KW-0159">Chromosome partition</keyword>
<evidence type="ECO:0000256" key="1">
    <source>
        <dbReference type="ARBA" id="ARBA00006295"/>
    </source>
</evidence>
<comment type="similarity">
    <text evidence="1">Belongs to the ParB family.</text>
</comment>
<dbReference type="eggNOG" id="COG1475">
    <property type="taxonomic scope" value="Bacteria"/>
</dbReference>
<dbReference type="AlphaFoldDB" id="B9L7Y1"/>
<gene>
    <name evidence="5" type="ordered locus">NAMH_0316</name>
</gene>
<dbReference type="FunFam" id="1.10.10.2830:FF:000001">
    <property type="entry name" value="Chromosome partitioning protein ParB"/>
    <property type="match status" value="1"/>
</dbReference>
<keyword evidence="3" id="KW-0238">DNA-binding</keyword>
<name>B9L7Y1_NAUPA</name>
<feature type="domain" description="ParB-like N-terminal" evidence="4">
    <location>
        <begin position="29"/>
        <end position="118"/>
    </location>
</feature>
<dbReference type="STRING" id="598659.NAMH_0316"/>
<accession>B9L7Y1</accession>
<dbReference type="RefSeq" id="WP_012663721.1">
    <property type="nucleotide sequence ID" value="NC_012115.1"/>
</dbReference>
<dbReference type="InterPro" id="IPR036086">
    <property type="entry name" value="ParB/Sulfiredoxin_sf"/>
</dbReference>
<dbReference type="GO" id="GO:0005694">
    <property type="term" value="C:chromosome"/>
    <property type="evidence" value="ECO:0007669"/>
    <property type="project" value="TreeGrafter"/>
</dbReference>
<dbReference type="KEGG" id="nam:NAMH_0316"/>
<dbReference type="PANTHER" id="PTHR33375">
    <property type="entry name" value="CHROMOSOME-PARTITIONING PROTEIN PARB-RELATED"/>
    <property type="match status" value="1"/>
</dbReference>
<evidence type="ECO:0000313" key="6">
    <source>
        <dbReference type="Proteomes" id="UP000000448"/>
    </source>
</evidence>
<dbReference type="SMART" id="SM00470">
    <property type="entry name" value="ParB"/>
    <property type="match status" value="1"/>
</dbReference>
<sequence>MKRLGRGLSSILEDAEAGYLKELPSRGVEEIEVSKIKPNPYQPRREFNEEAINELANSIRKYGLLQPIVLIKDEDEYILVAGERRLRATKLLGEEYIKAIVVDYSKNDLREYALIENIQREDLNPIEVAYSLQSLIEEHGYTHEELANAISKSRSYVTNLLRILNLPEFVHEKIKRGILSVGHAKVLIGLDDELLKKVIEEIEKKSLNVRDTEKLIQRLKNPKPEAEDIPIDKRVIEIADKFKKIGLKVEINKDSIKIKFKNNKDLKKLEKLLNVIG</sequence>
<dbReference type="GO" id="GO:0007059">
    <property type="term" value="P:chromosome segregation"/>
    <property type="evidence" value="ECO:0007669"/>
    <property type="project" value="UniProtKB-KW"/>
</dbReference>
<dbReference type="SUPFAM" id="SSF110849">
    <property type="entry name" value="ParB/Sulfiredoxin"/>
    <property type="match status" value="1"/>
</dbReference>
<dbReference type="CDD" id="cd16393">
    <property type="entry name" value="SPO0J_N"/>
    <property type="match status" value="1"/>
</dbReference>
<dbReference type="Gene3D" id="1.10.10.2830">
    <property type="match status" value="1"/>
</dbReference>
<evidence type="ECO:0000259" key="4">
    <source>
        <dbReference type="SMART" id="SM00470"/>
    </source>
</evidence>
<dbReference type="HOGENOM" id="CLU_023853_0_0_7"/>
<dbReference type="PANTHER" id="PTHR33375:SF1">
    <property type="entry name" value="CHROMOSOME-PARTITIONING PROTEIN PARB-RELATED"/>
    <property type="match status" value="1"/>
</dbReference>
<dbReference type="Proteomes" id="UP000000448">
    <property type="component" value="Chromosome"/>
</dbReference>
<dbReference type="Pfam" id="PF17762">
    <property type="entry name" value="HTH_ParB"/>
    <property type="match status" value="1"/>
</dbReference>
<keyword evidence="6" id="KW-1185">Reference proteome</keyword>
<dbReference type="InterPro" id="IPR004437">
    <property type="entry name" value="ParB/RepB/Spo0J"/>
</dbReference>
<proteinExistence type="inferred from homology"/>
<dbReference type="Gene3D" id="3.90.1530.30">
    <property type="match status" value="1"/>
</dbReference>
<protein>
    <submittedName>
        <fullName evidence="5">Stage 0 sporulation protein j</fullName>
    </submittedName>
</protein>
<dbReference type="NCBIfam" id="TIGR00180">
    <property type="entry name" value="parB_part"/>
    <property type="match status" value="1"/>
</dbReference>
<dbReference type="InterPro" id="IPR050336">
    <property type="entry name" value="Chromosome_partition/occlusion"/>
</dbReference>
<evidence type="ECO:0000256" key="2">
    <source>
        <dbReference type="ARBA" id="ARBA00022829"/>
    </source>
</evidence>
<dbReference type="EMBL" id="CP001279">
    <property type="protein sequence ID" value="ACM92349.1"/>
    <property type="molecule type" value="Genomic_DNA"/>
</dbReference>
<dbReference type="InterPro" id="IPR041468">
    <property type="entry name" value="HTH_ParB/Spo0J"/>
</dbReference>
<evidence type="ECO:0000256" key="3">
    <source>
        <dbReference type="ARBA" id="ARBA00023125"/>
    </source>
</evidence>
<organism evidence="5 6">
    <name type="scientific">Nautilia profundicola (strain ATCC BAA-1463 / DSM 18972 / AmH)</name>
    <dbReference type="NCBI Taxonomy" id="598659"/>
    <lineage>
        <taxon>Bacteria</taxon>
        <taxon>Pseudomonadati</taxon>
        <taxon>Campylobacterota</taxon>
        <taxon>Epsilonproteobacteria</taxon>
        <taxon>Nautiliales</taxon>
        <taxon>Nautiliaceae</taxon>
        <taxon>Nautilia</taxon>
    </lineage>
</organism>
<dbReference type="Pfam" id="PF02195">
    <property type="entry name" value="ParB_N"/>
    <property type="match status" value="1"/>
</dbReference>
<dbReference type="FunFam" id="3.90.1530.30:FF:000001">
    <property type="entry name" value="Chromosome partitioning protein ParB"/>
    <property type="match status" value="1"/>
</dbReference>
<dbReference type="InterPro" id="IPR003115">
    <property type="entry name" value="ParB_N"/>
</dbReference>
<evidence type="ECO:0000313" key="5">
    <source>
        <dbReference type="EMBL" id="ACM92349.1"/>
    </source>
</evidence>
<dbReference type="OrthoDB" id="9802051at2"/>
<reference evidence="5 6" key="1">
    <citation type="journal article" date="2009" name="PLoS Genet.">
        <title>Adaptations to submarine hydrothermal environments exemplified by the genome of Nautilia profundicola.</title>
        <authorList>
            <person name="Campbell B.J."/>
            <person name="Smith J.L."/>
            <person name="Hanson T.E."/>
            <person name="Klotz M.G."/>
            <person name="Stein L.Y."/>
            <person name="Lee C.K."/>
            <person name="Wu D."/>
            <person name="Robinson J.M."/>
            <person name="Khouri H.M."/>
            <person name="Eisen J.A."/>
            <person name="Cary S.C."/>
        </authorList>
    </citation>
    <scope>NUCLEOTIDE SEQUENCE [LARGE SCALE GENOMIC DNA]</scope>
    <source>
        <strain evidence="6">ATCC BAA-1463 / DSM 18972 / AmH</strain>
    </source>
</reference>
<dbReference type="GO" id="GO:0003677">
    <property type="term" value="F:DNA binding"/>
    <property type="evidence" value="ECO:0007669"/>
    <property type="project" value="UniProtKB-KW"/>
</dbReference>